<dbReference type="GO" id="GO:0019646">
    <property type="term" value="P:aerobic electron transport chain"/>
    <property type="evidence" value="ECO:0007669"/>
    <property type="project" value="InterPro"/>
</dbReference>
<reference evidence="15" key="1">
    <citation type="journal article" date="2016" name="Front. Microbiol.">
        <title>Genome Sequence of the Piezophilic, Mesophilic Sulfate-Reducing Bacterium Desulfovibrio indicus J2T.</title>
        <authorList>
            <person name="Cao J."/>
            <person name="Maignien L."/>
            <person name="Shao Z."/>
            <person name="Alain K."/>
            <person name="Jebbar M."/>
        </authorList>
    </citation>
    <scope>NUCLEOTIDE SEQUENCE</scope>
    <source>
        <strain evidence="15">DSM 16372</strain>
    </source>
</reference>
<evidence type="ECO:0000313" key="15">
    <source>
        <dbReference type="EMBL" id="GJD90438.1"/>
    </source>
</evidence>
<evidence type="ECO:0000256" key="10">
    <source>
        <dbReference type="ARBA" id="ARBA00022989"/>
    </source>
</evidence>
<feature type="transmembrane region" description="Helical" evidence="13">
    <location>
        <begin position="466"/>
        <end position="487"/>
    </location>
</feature>
<dbReference type="Proteomes" id="UP001055247">
    <property type="component" value="Unassembled WGS sequence"/>
</dbReference>
<keyword evidence="16" id="KW-1185">Reference proteome</keyword>
<feature type="transmembrane region" description="Helical" evidence="13">
    <location>
        <begin position="809"/>
        <end position="833"/>
    </location>
</feature>
<feature type="transmembrane region" description="Helical" evidence="13">
    <location>
        <begin position="430"/>
        <end position="454"/>
    </location>
</feature>
<comment type="similarity">
    <text evidence="2">Belongs to the cytochrome ubiquinol oxidase subunit 2 family.</text>
</comment>
<dbReference type="GO" id="GO:0030170">
    <property type="term" value="F:pyridoxal phosphate binding"/>
    <property type="evidence" value="ECO:0007669"/>
    <property type="project" value="InterPro"/>
</dbReference>
<feature type="transmembrane region" description="Helical" evidence="13">
    <location>
        <begin position="294"/>
        <end position="318"/>
    </location>
</feature>
<feature type="transmembrane region" description="Helical" evidence="13">
    <location>
        <begin position="845"/>
        <end position="865"/>
    </location>
</feature>
<keyword evidence="11" id="KW-0408">Iron</keyword>
<evidence type="ECO:0000256" key="8">
    <source>
        <dbReference type="ARBA" id="ARBA00022723"/>
    </source>
</evidence>
<dbReference type="GO" id="GO:0005886">
    <property type="term" value="C:plasma membrane"/>
    <property type="evidence" value="ECO:0007669"/>
    <property type="project" value="UniProtKB-SubCell"/>
</dbReference>
<evidence type="ECO:0000259" key="14">
    <source>
        <dbReference type="Pfam" id="PF00155"/>
    </source>
</evidence>
<evidence type="ECO:0000313" key="16">
    <source>
        <dbReference type="Proteomes" id="UP001055247"/>
    </source>
</evidence>
<feature type="transmembrane region" description="Helical" evidence="13">
    <location>
        <begin position="516"/>
        <end position="539"/>
    </location>
</feature>
<dbReference type="InterPro" id="IPR015422">
    <property type="entry name" value="PyrdxlP-dep_Trfase_small"/>
</dbReference>
<keyword evidence="10 13" id="KW-1133">Transmembrane helix</keyword>
<keyword evidence="6" id="KW-0349">Heme</keyword>
<keyword evidence="9" id="KW-0249">Electron transport</keyword>
<dbReference type="GO" id="GO:0016682">
    <property type="term" value="F:oxidoreductase activity, acting on diphenols and related substances as donors, oxygen as acceptor"/>
    <property type="evidence" value="ECO:0007669"/>
    <property type="project" value="TreeGrafter"/>
</dbReference>
<feature type="transmembrane region" description="Helical" evidence="13">
    <location>
        <begin position="236"/>
        <end position="256"/>
    </location>
</feature>
<name>A0AAV4ZRB7_9HYPH</name>
<dbReference type="NCBIfam" id="TIGR00203">
    <property type="entry name" value="cydB"/>
    <property type="match status" value="1"/>
</dbReference>
<evidence type="ECO:0000256" key="11">
    <source>
        <dbReference type="ARBA" id="ARBA00023004"/>
    </source>
</evidence>
<evidence type="ECO:0000256" key="13">
    <source>
        <dbReference type="SAM" id="Phobius"/>
    </source>
</evidence>
<gene>
    <name evidence="15" type="primary">kbl</name>
    <name evidence="15" type="ORF">BHAOGJBA_3977</name>
</gene>
<evidence type="ECO:0000256" key="7">
    <source>
        <dbReference type="ARBA" id="ARBA00022692"/>
    </source>
</evidence>
<dbReference type="Gene3D" id="3.90.1150.10">
    <property type="entry name" value="Aspartate Aminotransferase, domain 1"/>
    <property type="match status" value="1"/>
</dbReference>
<keyword evidence="5" id="KW-1003">Cell membrane</keyword>
<feature type="transmembrane region" description="Helical" evidence="13">
    <location>
        <begin position="660"/>
        <end position="686"/>
    </location>
</feature>
<dbReference type="Pfam" id="PF02322">
    <property type="entry name" value="Cyt_bd_oxida_II"/>
    <property type="match status" value="1"/>
</dbReference>
<sequence>MARLRKAGLPVLPGQSHVLPVMAGDVHLRRRISEALLEPHGISVQPIDDPTVPRGGERLRITPSPLRTETHRRALVEALVEDRSRLGRGEVSLAARPRPHRDAQEVTDMLANVDALLLARWQFGFTVAFHIVFPAFSIGLASYLMVLEGLWLATGRQVFIDLFRYWIKIFAIGFAMGVVSGLVMSYQFGTNWSVYADKTGPVLGPLMAYEVLSAFFLEAGFLGVMLFGMTKVGPRLHFLATLMVAVGTFFSAFWILSVNSWMQTPQGYATNDAGQFVPADWWAIVFNPSFPYRLVHMVLAAYLTTALVVGAVGAWHLLRDRTNEGARTMFSMAMWMLAVVAPLQILAGDAHGLNTLEHQPTKVMAMEGHYRSHPDGAPLILFGLPDQEAGTVRYAVEVPKLSSLILKHGLDEPLKGLDSVPRENWPPVPVVFWSFRVMVGLGMLMLLLGCLSLLARYKGKLYQWAALHRFALAMGPAGFVAVVAGWITTEVGRQPFTVYGLLRTAESASPLHAPAVAASLTAFVLVYFAVFGMGTVYILHLMAKSPHRGERGIEPGAPIRTAGITPAPWSTATAPSTRPSEEPTMLANVDLSVVWALIIAFAVFAYIVMDGFDLGIGILFPAFRPGHERDTAMNSIAPVWDGNETWLVLGGGGLFAVFPLAYAVIMPALYAPIIAMLLGLIFRGVAFEFRWRDPGHRALWDVAFTGGSVVAALAQGITLGALLQGIKVEGRAYAGGWWDWLTPFSLLVGLGIVCGYALLGATWLVMRTEGSLQDRSRTFSLWLGAATVAVIAAVSAATPFLEGKYWERWFAMPNVLLTAQVPLLVAVASFLFFRLLRGGAERTPFLLALGLFLLSFVGLGISIFPDIVPGRITIWEAAAPHSSQVFLLVGASVLIPVILIYTAYSYWVFRGKVDAAGYH</sequence>
<dbReference type="Pfam" id="PF00155">
    <property type="entry name" value="Aminotran_1_2"/>
    <property type="match status" value="1"/>
</dbReference>
<organism evidence="15 16">
    <name type="scientific">Methylobacterium hispanicum</name>
    <dbReference type="NCBI Taxonomy" id="270350"/>
    <lineage>
        <taxon>Bacteria</taxon>
        <taxon>Pseudomonadati</taxon>
        <taxon>Pseudomonadota</taxon>
        <taxon>Alphaproteobacteria</taxon>
        <taxon>Hyphomicrobiales</taxon>
        <taxon>Methylobacteriaceae</taxon>
        <taxon>Methylobacterium</taxon>
    </lineage>
</organism>
<evidence type="ECO:0000256" key="6">
    <source>
        <dbReference type="ARBA" id="ARBA00022617"/>
    </source>
</evidence>
<dbReference type="AlphaFoldDB" id="A0AAV4ZRB7"/>
<dbReference type="PANTHER" id="PTHR30365">
    <property type="entry name" value="CYTOCHROME D UBIQUINOL OXIDASE"/>
    <property type="match status" value="1"/>
</dbReference>
<dbReference type="InterPro" id="IPR015424">
    <property type="entry name" value="PyrdxlP-dep_Trfase"/>
</dbReference>
<evidence type="ECO:0000256" key="2">
    <source>
        <dbReference type="ARBA" id="ARBA00007543"/>
    </source>
</evidence>
<feature type="transmembrane region" description="Helical" evidence="13">
    <location>
        <begin position="206"/>
        <end position="229"/>
    </location>
</feature>
<proteinExistence type="inferred from homology"/>
<feature type="transmembrane region" description="Helical" evidence="13">
    <location>
        <begin position="330"/>
        <end position="347"/>
    </location>
</feature>
<keyword evidence="8" id="KW-0479">Metal-binding</keyword>
<evidence type="ECO:0000256" key="1">
    <source>
        <dbReference type="ARBA" id="ARBA00004651"/>
    </source>
</evidence>
<evidence type="ECO:0000256" key="12">
    <source>
        <dbReference type="ARBA" id="ARBA00023136"/>
    </source>
</evidence>
<feature type="transmembrane region" description="Helical" evidence="13">
    <location>
        <begin position="743"/>
        <end position="766"/>
    </location>
</feature>
<dbReference type="GO" id="GO:0016874">
    <property type="term" value="F:ligase activity"/>
    <property type="evidence" value="ECO:0007669"/>
    <property type="project" value="UniProtKB-KW"/>
</dbReference>
<dbReference type="GO" id="GO:0070069">
    <property type="term" value="C:cytochrome complex"/>
    <property type="evidence" value="ECO:0007669"/>
    <property type="project" value="InterPro"/>
</dbReference>
<keyword evidence="4" id="KW-0813">Transport</keyword>
<dbReference type="InterPro" id="IPR003317">
    <property type="entry name" value="Cyt-d_oxidase_su2"/>
</dbReference>
<dbReference type="EMBL" id="BPQO01000018">
    <property type="protein sequence ID" value="GJD90438.1"/>
    <property type="molecule type" value="Genomic_DNA"/>
</dbReference>
<keyword evidence="15" id="KW-0436">Ligase</keyword>
<keyword evidence="7 13" id="KW-0812">Transmembrane</keyword>
<feature type="transmembrane region" description="Helical" evidence="13">
    <location>
        <begin position="165"/>
        <end position="186"/>
    </location>
</feature>
<dbReference type="GO" id="GO:0009055">
    <property type="term" value="F:electron transfer activity"/>
    <property type="evidence" value="ECO:0007669"/>
    <property type="project" value="InterPro"/>
</dbReference>
<evidence type="ECO:0000256" key="5">
    <source>
        <dbReference type="ARBA" id="ARBA00022475"/>
    </source>
</evidence>
<evidence type="ECO:0000256" key="3">
    <source>
        <dbReference type="ARBA" id="ARBA00009819"/>
    </source>
</evidence>
<dbReference type="SUPFAM" id="SSF53383">
    <property type="entry name" value="PLP-dependent transferases"/>
    <property type="match status" value="1"/>
</dbReference>
<feature type="transmembrane region" description="Helical" evidence="13">
    <location>
        <begin position="586"/>
        <end position="609"/>
    </location>
</feature>
<protein>
    <submittedName>
        <fullName evidence="15">2-amino-3-ketobutyrate coenzyme A ligase</fullName>
    </submittedName>
</protein>
<dbReference type="InterPro" id="IPR004839">
    <property type="entry name" value="Aminotransferase_I/II_large"/>
</dbReference>
<feature type="transmembrane region" description="Helical" evidence="13">
    <location>
        <begin position="778"/>
        <end position="797"/>
    </location>
</feature>
<feature type="transmembrane region" description="Helical" evidence="13">
    <location>
        <begin position="698"/>
        <end position="723"/>
    </location>
</feature>
<evidence type="ECO:0000256" key="9">
    <source>
        <dbReference type="ARBA" id="ARBA00022982"/>
    </source>
</evidence>
<accession>A0AAV4ZRB7</accession>
<comment type="caution">
    <text evidence="15">The sequence shown here is derived from an EMBL/GenBank/DDBJ whole genome shotgun (WGS) entry which is preliminary data.</text>
</comment>
<keyword evidence="12 13" id="KW-0472">Membrane</keyword>
<comment type="subcellular location">
    <subcellularLocation>
        <location evidence="1">Cell membrane</location>
        <topology evidence="1">Multi-pass membrane protein</topology>
    </subcellularLocation>
</comment>
<dbReference type="GO" id="GO:0020037">
    <property type="term" value="F:heme binding"/>
    <property type="evidence" value="ECO:0007669"/>
    <property type="project" value="TreeGrafter"/>
</dbReference>
<dbReference type="InterPro" id="IPR002585">
    <property type="entry name" value="Cyt-d_ubiquinol_oxidase_su_1"/>
</dbReference>
<feature type="transmembrane region" description="Helical" evidence="13">
    <location>
        <begin position="127"/>
        <end position="153"/>
    </location>
</feature>
<feature type="transmembrane region" description="Helical" evidence="13">
    <location>
        <begin position="885"/>
        <end position="909"/>
    </location>
</feature>
<evidence type="ECO:0000256" key="4">
    <source>
        <dbReference type="ARBA" id="ARBA00022448"/>
    </source>
</evidence>
<dbReference type="PANTHER" id="PTHR30365:SF14">
    <property type="entry name" value="CYTOCHROME BD MENAQUINOL OXIDASE SUBUNIT I-RELATED"/>
    <property type="match status" value="1"/>
</dbReference>
<comment type="similarity">
    <text evidence="3">Belongs to the cytochrome ubiquinol oxidase subunit 1 family.</text>
</comment>
<dbReference type="Pfam" id="PF01654">
    <property type="entry name" value="Cyt_bd_oxida_I"/>
    <property type="match status" value="1"/>
</dbReference>
<dbReference type="GO" id="GO:0046872">
    <property type="term" value="F:metal ion binding"/>
    <property type="evidence" value="ECO:0007669"/>
    <property type="project" value="UniProtKB-KW"/>
</dbReference>
<reference evidence="15" key="2">
    <citation type="submission" date="2021-08" db="EMBL/GenBank/DDBJ databases">
        <authorList>
            <person name="Tani A."/>
            <person name="Ola A."/>
            <person name="Ogura Y."/>
            <person name="Katsura K."/>
            <person name="Hayashi T."/>
        </authorList>
    </citation>
    <scope>NUCLEOTIDE SEQUENCE</scope>
    <source>
        <strain evidence="15">DSM 16372</strain>
    </source>
</reference>
<feature type="domain" description="Aminotransferase class I/classII large" evidence="14">
    <location>
        <begin position="2"/>
        <end position="79"/>
    </location>
</feature>